<dbReference type="CDD" id="cd00067">
    <property type="entry name" value="GAL4"/>
    <property type="match status" value="1"/>
</dbReference>
<feature type="region of interest" description="Disordered" evidence="5">
    <location>
        <begin position="359"/>
        <end position="378"/>
    </location>
</feature>
<dbReference type="SMART" id="SM00066">
    <property type="entry name" value="GAL4"/>
    <property type="match status" value="1"/>
</dbReference>
<keyword evidence="4" id="KW-0539">Nucleus</keyword>
<feature type="region of interest" description="Disordered" evidence="5">
    <location>
        <begin position="256"/>
        <end position="291"/>
    </location>
</feature>
<feature type="region of interest" description="Disordered" evidence="5">
    <location>
        <begin position="388"/>
        <end position="436"/>
    </location>
</feature>
<proteinExistence type="predicted"/>
<dbReference type="GO" id="GO:0000981">
    <property type="term" value="F:DNA-binding transcription factor activity, RNA polymerase II-specific"/>
    <property type="evidence" value="ECO:0007669"/>
    <property type="project" value="InterPro"/>
</dbReference>
<feature type="compositionally biased region" description="Low complexity" evidence="5">
    <location>
        <begin position="388"/>
        <end position="413"/>
    </location>
</feature>
<dbReference type="GO" id="GO:0008270">
    <property type="term" value="F:zinc ion binding"/>
    <property type="evidence" value="ECO:0007669"/>
    <property type="project" value="InterPro"/>
</dbReference>
<protein>
    <recommendedName>
        <fullName evidence="6">Zn(2)-C6 fungal-type domain-containing protein</fullName>
    </recommendedName>
</protein>
<dbReference type="STRING" id="573508.A0A1E3BUY4"/>
<evidence type="ECO:0000256" key="1">
    <source>
        <dbReference type="ARBA" id="ARBA00023015"/>
    </source>
</evidence>
<keyword evidence="2" id="KW-0238">DNA-binding</keyword>
<feature type="compositionally biased region" description="Polar residues" evidence="5">
    <location>
        <begin position="257"/>
        <end position="277"/>
    </location>
</feature>
<dbReference type="OrthoDB" id="5394557at2759"/>
<feature type="region of interest" description="Disordered" evidence="5">
    <location>
        <begin position="34"/>
        <end position="79"/>
    </location>
</feature>
<dbReference type="Pfam" id="PF00172">
    <property type="entry name" value="Zn_clus"/>
    <property type="match status" value="1"/>
</dbReference>
<comment type="caution">
    <text evidence="7">The sequence shown here is derived from an EMBL/GenBank/DDBJ whole genome shotgun (WGS) entry which is preliminary data.</text>
</comment>
<keyword evidence="1" id="KW-0805">Transcription regulation</keyword>
<name>A0A1E3BUY4_ASPCR</name>
<dbReference type="GO" id="GO:0003677">
    <property type="term" value="F:DNA binding"/>
    <property type="evidence" value="ECO:0007669"/>
    <property type="project" value="UniProtKB-KW"/>
</dbReference>
<dbReference type="Gene3D" id="4.10.240.10">
    <property type="entry name" value="Zn(2)-C6 fungal-type DNA-binding domain"/>
    <property type="match status" value="1"/>
</dbReference>
<organism evidence="7 8">
    <name type="scientific">Aspergillus cristatus</name>
    <name type="common">Chinese Fuzhuan brick tea-fermentation fungus</name>
    <name type="synonym">Eurotium cristatum</name>
    <dbReference type="NCBI Taxonomy" id="573508"/>
    <lineage>
        <taxon>Eukaryota</taxon>
        <taxon>Fungi</taxon>
        <taxon>Dikarya</taxon>
        <taxon>Ascomycota</taxon>
        <taxon>Pezizomycotina</taxon>
        <taxon>Eurotiomycetes</taxon>
        <taxon>Eurotiomycetidae</taxon>
        <taxon>Eurotiales</taxon>
        <taxon>Aspergillaceae</taxon>
        <taxon>Aspergillus</taxon>
        <taxon>Aspergillus subgen. Aspergillus</taxon>
    </lineage>
</organism>
<sequence>MRDMTASTDALNEAMAHQLLPQDEKINLHHHNHIKKEPFSSARRSTRHGQQRDALKQSISRVSPSRERDNKDPNKRRSRLACARCRQRKIKCSGENEDGQACTNCRNAGEETRCHFLRVKSMHCPAVGGAANPSPPNVNMYAQMHQKLAAVSNVRYSPYSRSPNYYMGPVDTHPAFPRQSYGVEHGVNYEDPSAAVYNGQAAAHVLPSTPQGVWNDYYGITWNPRGWNTNEAAFPDQGTENPLIQPAYSYMLAGQGTHRNVPNPTSQPQLMTPSPEVTSGLPYPPASGSAWEQKCTDATTHRGSMQSMTNESFPTSPENQIKPDPGTQDMVLGYVPTIPSQNTPTIPNGTYPALDTVNPVTAGDFQTPPNTQFMRTFSRDSRLLSIGTSSDYSPSDSYHYSSNGSNNGSNSGSERGRTHSEASDSSATTLVNGLPYSPVKQVDSHAHAQHGLQFNLMASDSMTDYHPEMQRALQGY</sequence>
<evidence type="ECO:0000256" key="4">
    <source>
        <dbReference type="ARBA" id="ARBA00023242"/>
    </source>
</evidence>
<dbReference type="Proteomes" id="UP000094569">
    <property type="component" value="Unassembled WGS sequence"/>
</dbReference>
<accession>A0A1E3BUY4</accession>
<evidence type="ECO:0000313" key="7">
    <source>
        <dbReference type="EMBL" id="ODM24166.1"/>
    </source>
</evidence>
<dbReference type="InterPro" id="IPR001138">
    <property type="entry name" value="Zn2Cys6_DnaBD"/>
</dbReference>
<dbReference type="AlphaFoldDB" id="A0A1E3BUY4"/>
<dbReference type="VEuPathDB" id="FungiDB:SI65_01756"/>
<evidence type="ECO:0000313" key="8">
    <source>
        <dbReference type="Proteomes" id="UP000094569"/>
    </source>
</evidence>
<dbReference type="EMBL" id="JXNT01000001">
    <property type="protein sequence ID" value="ODM24166.1"/>
    <property type="molecule type" value="Genomic_DNA"/>
</dbReference>
<dbReference type="PROSITE" id="PS50048">
    <property type="entry name" value="ZN2_CY6_FUNGAL_2"/>
    <property type="match status" value="1"/>
</dbReference>
<reference evidence="7 8" key="1">
    <citation type="journal article" date="2016" name="BMC Genomics">
        <title>Comparative genomic and transcriptomic analyses of the Fuzhuan brick tea-fermentation fungus Aspergillus cristatus.</title>
        <authorList>
            <person name="Ge Y."/>
            <person name="Wang Y."/>
            <person name="Liu Y."/>
            <person name="Tan Y."/>
            <person name="Ren X."/>
            <person name="Zhang X."/>
            <person name="Hyde K.D."/>
            <person name="Liu Y."/>
            <person name="Liu Z."/>
        </authorList>
    </citation>
    <scope>NUCLEOTIDE SEQUENCE [LARGE SCALE GENOMIC DNA]</scope>
    <source>
        <strain evidence="7 8">GZAAS20.1005</strain>
    </source>
</reference>
<feature type="compositionally biased region" description="Basic and acidic residues" evidence="5">
    <location>
        <begin position="64"/>
        <end position="75"/>
    </location>
</feature>
<evidence type="ECO:0000256" key="3">
    <source>
        <dbReference type="ARBA" id="ARBA00023163"/>
    </source>
</evidence>
<evidence type="ECO:0000259" key="6">
    <source>
        <dbReference type="PROSITE" id="PS50048"/>
    </source>
</evidence>
<evidence type="ECO:0000256" key="5">
    <source>
        <dbReference type="SAM" id="MobiDB-lite"/>
    </source>
</evidence>
<dbReference type="InterPro" id="IPR036864">
    <property type="entry name" value="Zn2-C6_fun-type_DNA-bd_sf"/>
</dbReference>
<feature type="domain" description="Zn(2)-C6 fungal-type" evidence="6">
    <location>
        <begin position="81"/>
        <end position="116"/>
    </location>
</feature>
<keyword evidence="8" id="KW-1185">Reference proteome</keyword>
<dbReference type="PROSITE" id="PS00463">
    <property type="entry name" value="ZN2_CY6_FUNGAL_1"/>
    <property type="match status" value="1"/>
</dbReference>
<evidence type="ECO:0000256" key="2">
    <source>
        <dbReference type="ARBA" id="ARBA00023125"/>
    </source>
</evidence>
<dbReference type="SUPFAM" id="SSF57701">
    <property type="entry name" value="Zn2/Cys6 DNA-binding domain"/>
    <property type="match status" value="1"/>
</dbReference>
<keyword evidence="3" id="KW-0804">Transcription</keyword>
<gene>
    <name evidence="7" type="ORF">SI65_01756</name>
</gene>